<keyword evidence="3 5" id="KW-0328">Glycosyltransferase</keyword>
<keyword evidence="4 5" id="KW-0808">Transferase</keyword>
<dbReference type="PIRSF" id="PIRSF000477">
    <property type="entry name" value="PurNPase"/>
    <property type="match status" value="1"/>
</dbReference>
<dbReference type="Proteomes" id="UP001279681">
    <property type="component" value="Unassembled WGS sequence"/>
</dbReference>
<dbReference type="NCBIfam" id="TIGR01700">
    <property type="entry name" value="PNPH"/>
    <property type="match status" value="1"/>
</dbReference>
<keyword evidence="8" id="KW-1185">Reference proteome</keyword>
<dbReference type="InterPro" id="IPR000845">
    <property type="entry name" value="Nucleoside_phosphorylase_d"/>
</dbReference>
<dbReference type="NCBIfam" id="TIGR01697">
    <property type="entry name" value="PNPH-PUNA-XAPA"/>
    <property type="match status" value="1"/>
</dbReference>
<dbReference type="GO" id="GO:0004731">
    <property type="term" value="F:purine-nucleoside phosphorylase activity"/>
    <property type="evidence" value="ECO:0007669"/>
    <property type="project" value="UniProtKB-EC"/>
</dbReference>
<dbReference type="PANTHER" id="PTHR11904:SF9">
    <property type="entry name" value="PURINE NUCLEOSIDE PHOSPHORYLASE-RELATED"/>
    <property type="match status" value="1"/>
</dbReference>
<dbReference type="CDD" id="cd09009">
    <property type="entry name" value="PNP-EcPNPII_like"/>
    <property type="match status" value="1"/>
</dbReference>
<gene>
    <name evidence="7" type="ORF">RFV38_00775</name>
</gene>
<proteinExistence type="inferred from homology"/>
<dbReference type="Gene3D" id="3.40.50.1580">
    <property type="entry name" value="Nucleoside phosphorylase domain"/>
    <property type="match status" value="1"/>
</dbReference>
<dbReference type="RefSeq" id="WP_320312456.1">
    <property type="nucleotide sequence ID" value="NZ_JAVIKH010000001.1"/>
</dbReference>
<reference evidence="8" key="1">
    <citation type="submission" date="2023-07" db="EMBL/GenBank/DDBJ databases">
        <authorList>
            <person name="Colorado M.A."/>
            <person name="Villamil L.M."/>
            <person name="Melo J.F."/>
            <person name="Rodriguez J.A."/>
            <person name="Ruiz R.Y."/>
        </authorList>
    </citation>
    <scope>NUCLEOTIDE SEQUENCE [LARGE SCALE GENOMIC DNA]</scope>
    <source>
        <strain evidence="8">C33</strain>
    </source>
</reference>
<dbReference type="PANTHER" id="PTHR11904">
    <property type="entry name" value="METHYLTHIOADENOSINE/PURINE NUCLEOSIDE PHOSPHORYLASE"/>
    <property type="match status" value="1"/>
</dbReference>
<evidence type="ECO:0000259" key="6">
    <source>
        <dbReference type="Pfam" id="PF01048"/>
    </source>
</evidence>
<evidence type="ECO:0000256" key="5">
    <source>
        <dbReference type="PIRNR" id="PIRNR000477"/>
    </source>
</evidence>
<evidence type="ECO:0000256" key="3">
    <source>
        <dbReference type="ARBA" id="ARBA00022676"/>
    </source>
</evidence>
<dbReference type="InterPro" id="IPR035994">
    <property type="entry name" value="Nucleoside_phosphorylase_sf"/>
</dbReference>
<evidence type="ECO:0000256" key="1">
    <source>
        <dbReference type="ARBA" id="ARBA00005058"/>
    </source>
</evidence>
<accession>A0ABU4W737</accession>
<evidence type="ECO:0000256" key="2">
    <source>
        <dbReference type="ARBA" id="ARBA00006751"/>
    </source>
</evidence>
<dbReference type="InterPro" id="IPR011270">
    <property type="entry name" value="Pur_Nuc_Pase_Ino/Guo-sp"/>
</dbReference>
<evidence type="ECO:0000256" key="4">
    <source>
        <dbReference type="ARBA" id="ARBA00022679"/>
    </source>
</evidence>
<comment type="caution">
    <text evidence="7">The sequence shown here is derived from an EMBL/GenBank/DDBJ whole genome shotgun (WGS) entry which is preliminary data.</text>
</comment>
<evidence type="ECO:0000313" key="8">
    <source>
        <dbReference type="Proteomes" id="UP001279681"/>
    </source>
</evidence>
<dbReference type="EMBL" id="JAVIKH010000001">
    <property type="protein sequence ID" value="MDX8335044.1"/>
    <property type="molecule type" value="Genomic_DNA"/>
</dbReference>
<feature type="domain" description="Nucleoside phosphorylase" evidence="6">
    <location>
        <begin position="21"/>
        <end position="267"/>
    </location>
</feature>
<protein>
    <recommendedName>
        <fullName evidence="5">Purine nucleoside phosphorylase</fullName>
        <ecNumber evidence="5">2.4.2.1</ecNumber>
    </recommendedName>
    <alternativeName>
        <fullName evidence="5">Inosine-guanosine phosphorylase</fullName>
    </alternativeName>
</protein>
<comment type="similarity">
    <text evidence="2 5">Belongs to the PNP/MTAP phosphorylase family.</text>
</comment>
<sequence>MYNKVMETVDFLNSKVENRPKIAIILGSGLGGLVDYVENKVVIPYKEIPNFPVSTVAGHAGELVFGTINGVEVLVMKGRFHFYEGYNMKEVTYPQYVFKKFGIETMIVSNAAGGANRDFKPGTLMIINDHINFFGTNPLIGSNDERFGPRFPDMSETYSKSLIEKAKEVAKKLDIAYEEGVYLGSSGPTYETAAEVKMMMTMGASAVGMSTVPESIVANYLGIKILGISCITNMATGIATKPHSHEEVVEIANQTGERFCKWIAETVKEL</sequence>
<comment type="pathway">
    <text evidence="1 5">Purine metabolism; purine nucleoside salvage.</text>
</comment>
<dbReference type="EC" id="2.4.2.1" evidence="5"/>
<evidence type="ECO:0000313" key="7">
    <source>
        <dbReference type="EMBL" id="MDX8335044.1"/>
    </source>
</evidence>
<comment type="function">
    <text evidence="5">The purine nucleoside phosphorylases catalyze the phosphorolytic breakdown of the N-glycosidic bond in the beta-(deoxy)ribonucleoside molecules, with the formation of the corresponding free purine bases and pentose-1-phosphate.</text>
</comment>
<organism evidence="7 8">
    <name type="scientific">Candidatus Cetobacterium colombiensis</name>
    <dbReference type="NCBI Taxonomy" id="3073100"/>
    <lineage>
        <taxon>Bacteria</taxon>
        <taxon>Fusobacteriati</taxon>
        <taxon>Fusobacteriota</taxon>
        <taxon>Fusobacteriia</taxon>
        <taxon>Fusobacteriales</taxon>
        <taxon>Fusobacteriaceae</taxon>
        <taxon>Cetobacterium</taxon>
    </lineage>
</organism>
<dbReference type="NCBIfam" id="NF006054">
    <property type="entry name" value="PRK08202.1"/>
    <property type="match status" value="1"/>
</dbReference>
<dbReference type="InterPro" id="IPR011268">
    <property type="entry name" value="Purine_phosphorylase"/>
</dbReference>
<name>A0ABU4W737_9FUSO</name>
<dbReference type="Pfam" id="PF01048">
    <property type="entry name" value="PNP_UDP_1"/>
    <property type="match status" value="1"/>
</dbReference>
<dbReference type="SUPFAM" id="SSF53167">
    <property type="entry name" value="Purine and uridine phosphorylases"/>
    <property type="match status" value="1"/>
</dbReference>